<gene>
    <name evidence="1" type="ORF">RGI145_23370</name>
</gene>
<sequence>MSGALLDRLRKLLWSPPPTSDVPQPKPDERYDLLLNEESQAILVKVTDVEMFTAGRKRRVVAANLHAERLERLTWVEEEALWHHRYCRDEALLRDLVGKVEAFMAVRDSHAEPYHGALSHSAPLKKFNLHAIRPELVEDAARAEESVSVTEAPGEYVLSSVRGLSDDDERLIGIWSHGLGLPPGQPERAKNIIKRMAYARLAERLVLEFIPKVYGCPAEDVSLTQLKSPSGLWQRCDIVANGHHLDVKNHLQYGRGCPHPYVKDFKRVAGRDVAIAGVATEHWRPVRAHQVFLGVIQLADIEKVKAAINEMPGRKHAVTLQFHDDKLPAWAFELPGVAPDYELLFDLARTFAGWPETTLAAAIACGREKEAALYEALDDERKSIVDRFSTLIEGAGYSKATIAMFAISEFMARCRKGGRHAEFIRFLRDIVTFEGFSRYERPLKPGSIFGSLSERIQSRHRLRQHPAVSTVVFGRAFPHAVQEGRADSPYEVAIDLEESQCGGLHDPTDSIAELFDLLGKAGGGIAAQDLSFVHFDVQGPHVLVGKTADGAVRTVYANCGGERGGYACNTFPLVIGVNASCDRCGKLICKQCHHCSPDCDRPRPVVVGRRGRQGTSKRLAYR</sequence>
<dbReference type="AlphaFoldDB" id="A0A1L7ANC5"/>
<keyword evidence="1" id="KW-0614">Plasmid</keyword>
<name>A0A1L7ANC5_9PROT</name>
<accession>A0A1L7ANC5</accession>
<evidence type="ECO:0000313" key="2">
    <source>
        <dbReference type="Proteomes" id="UP000185494"/>
    </source>
</evidence>
<organism evidence="1 2">
    <name type="scientific">Roseomonas gilardii</name>
    <dbReference type="NCBI Taxonomy" id="257708"/>
    <lineage>
        <taxon>Bacteria</taxon>
        <taxon>Pseudomonadati</taxon>
        <taxon>Pseudomonadota</taxon>
        <taxon>Alphaproteobacteria</taxon>
        <taxon>Acetobacterales</taxon>
        <taxon>Roseomonadaceae</taxon>
        <taxon>Roseomonas</taxon>
    </lineage>
</organism>
<dbReference type="Proteomes" id="UP000185494">
    <property type="component" value="Chromosome 1"/>
</dbReference>
<reference evidence="1 2" key="1">
    <citation type="submission" date="2016-05" db="EMBL/GenBank/DDBJ databases">
        <title>Complete Genome and Methylome Analysis of Psychrotrophic Bacterial Isolates from Antarctic Lake Untersee.</title>
        <authorList>
            <person name="Fomenkov A."/>
            <person name="Akimov V.N."/>
            <person name="Vasilyeva L.V."/>
            <person name="Andersen D."/>
            <person name="Vincze T."/>
            <person name="Roberts R.J."/>
        </authorList>
    </citation>
    <scope>NUCLEOTIDE SEQUENCE [LARGE SCALE GENOMIC DNA]</scope>
    <source>
        <strain evidence="1 2">U14-5</strain>
        <plasmid evidence="2">Plasmid 1</plasmid>
    </source>
</reference>
<dbReference type="KEGG" id="rgi:RGI145_23370"/>
<evidence type="ECO:0000313" key="1">
    <source>
        <dbReference type="EMBL" id="APT60275.1"/>
    </source>
</evidence>
<geneLocation type="plasmid" evidence="1 2">
    <name>1</name>
</geneLocation>
<protein>
    <submittedName>
        <fullName evidence="1">Uncharacterized protein</fullName>
    </submittedName>
</protein>
<proteinExistence type="predicted"/>
<dbReference type="EMBL" id="CP015585">
    <property type="protein sequence ID" value="APT60275.1"/>
    <property type="molecule type" value="Genomic_DNA"/>
</dbReference>